<evidence type="ECO:0000256" key="6">
    <source>
        <dbReference type="ARBA" id="ARBA00022552"/>
    </source>
</evidence>
<dbReference type="GO" id="GO:0070042">
    <property type="term" value="F:rRNA (uridine-N3-)-methyltransferase activity"/>
    <property type="evidence" value="ECO:0007669"/>
    <property type="project" value="TreeGrafter"/>
</dbReference>
<dbReference type="AlphaFoldDB" id="A0A8J8GB24"/>
<evidence type="ECO:0000313" key="16">
    <source>
        <dbReference type="Proteomes" id="UP000625804"/>
    </source>
</evidence>
<dbReference type="SUPFAM" id="SSF75217">
    <property type="entry name" value="alpha/beta knot"/>
    <property type="match status" value="1"/>
</dbReference>
<protein>
    <recommendedName>
        <fullName evidence="4 12">Ribosomal RNA small subunit methyltransferase E</fullName>
        <ecNumber evidence="3 12">2.1.1.193</ecNumber>
    </recommendedName>
</protein>
<feature type="domain" description="Ribosomal RNA small subunit methyltransferase E PUA-like" evidence="14">
    <location>
        <begin position="20"/>
        <end position="64"/>
    </location>
</feature>
<accession>A0A8J8GB24</accession>
<keyword evidence="5 12" id="KW-0963">Cytoplasm</keyword>
<dbReference type="InterPro" id="IPR029028">
    <property type="entry name" value="Alpha/beta_knot_MTases"/>
</dbReference>
<evidence type="ECO:0000259" key="13">
    <source>
        <dbReference type="Pfam" id="PF04452"/>
    </source>
</evidence>
<comment type="similarity">
    <text evidence="2 12">Belongs to the RNA methyltransferase RsmE family.</text>
</comment>
<dbReference type="InterPro" id="IPR029026">
    <property type="entry name" value="tRNA_m1G_MTases_N"/>
</dbReference>
<dbReference type="NCBIfam" id="TIGR00046">
    <property type="entry name" value="RsmE family RNA methyltransferase"/>
    <property type="match status" value="1"/>
</dbReference>
<name>A0A8J8GB24_9BACI</name>
<keyword evidence="7 12" id="KW-0489">Methyltransferase</keyword>
<evidence type="ECO:0000256" key="12">
    <source>
        <dbReference type="PIRNR" id="PIRNR015601"/>
    </source>
</evidence>
<keyword evidence="9 12" id="KW-0949">S-adenosyl-L-methionine</keyword>
<organism evidence="15 16">
    <name type="scientific">Calidifontibacillus erzurumensis</name>
    <dbReference type="NCBI Taxonomy" id="2741433"/>
    <lineage>
        <taxon>Bacteria</taxon>
        <taxon>Bacillati</taxon>
        <taxon>Bacillota</taxon>
        <taxon>Bacilli</taxon>
        <taxon>Bacillales</taxon>
        <taxon>Bacillaceae</taxon>
        <taxon>Calidifontibacillus/Schinkia group</taxon>
        <taxon>Calidifontibacillus</taxon>
    </lineage>
</organism>
<dbReference type="PIRSF" id="PIRSF015601">
    <property type="entry name" value="MTase_slr0722"/>
    <property type="match status" value="1"/>
</dbReference>
<dbReference type="Pfam" id="PF04452">
    <property type="entry name" value="Methyltrans_RNA"/>
    <property type="match status" value="1"/>
</dbReference>
<dbReference type="RefSeq" id="WP_173729476.1">
    <property type="nucleotide sequence ID" value="NZ_JABTTE010000001.1"/>
</dbReference>
<dbReference type="SUPFAM" id="SSF88697">
    <property type="entry name" value="PUA domain-like"/>
    <property type="match status" value="1"/>
</dbReference>
<dbReference type="EMBL" id="JABTTE010000001">
    <property type="protein sequence ID" value="NSL50279.1"/>
    <property type="molecule type" value="Genomic_DNA"/>
</dbReference>
<evidence type="ECO:0000256" key="5">
    <source>
        <dbReference type="ARBA" id="ARBA00022490"/>
    </source>
</evidence>
<evidence type="ECO:0000256" key="4">
    <source>
        <dbReference type="ARBA" id="ARBA00013673"/>
    </source>
</evidence>
<evidence type="ECO:0000256" key="2">
    <source>
        <dbReference type="ARBA" id="ARBA00005528"/>
    </source>
</evidence>
<feature type="domain" description="Ribosomal RNA small subunit methyltransferase E methyltransferase" evidence="13">
    <location>
        <begin position="73"/>
        <end position="242"/>
    </location>
</feature>
<keyword evidence="6 12" id="KW-0698">rRNA processing</keyword>
<dbReference type="GO" id="GO:0070475">
    <property type="term" value="P:rRNA base methylation"/>
    <property type="evidence" value="ECO:0007669"/>
    <property type="project" value="TreeGrafter"/>
</dbReference>
<evidence type="ECO:0000256" key="7">
    <source>
        <dbReference type="ARBA" id="ARBA00022603"/>
    </source>
</evidence>
<keyword evidence="8 12" id="KW-0808">Transferase</keyword>
<dbReference type="NCBIfam" id="NF008691">
    <property type="entry name" value="PRK11713.1-4"/>
    <property type="match status" value="1"/>
</dbReference>
<evidence type="ECO:0000259" key="14">
    <source>
        <dbReference type="Pfam" id="PF20260"/>
    </source>
</evidence>
<dbReference type="CDD" id="cd18084">
    <property type="entry name" value="RsmE-like"/>
    <property type="match status" value="1"/>
</dbReference>
<dbReference type="EC" id="2.1.1.193" evidence="3 12"/>
<dbReference type="Pfam" id="PF20260">
    <property type="entry name" value="PUA_4"/>
    <property type="match status" value="1"/>
</dbReference>
<dbReference type="InterPro" id="IPR046886">
    <property type="entry name" value="RsmE_MTase_dom"/>
</dbReference>
<comment type="catalytic activity">
    <reaction evidence="11 12">
        <text>uridine(1498) in 16S rRNA + S-adenosyl-L-methionine = N(3)-methyluridine(1498) in 16S rRNA + S-adenosyl-L-homocysteine + H(+)</text>
        <dbReference type="Rhea" id="RHEA:42920"/>
        <dbReference type="Rhea" id="RHEA-COMP:10283"/>
        <dbReference type="Rhea" id="RHEA-COMP:10284"/>
        <dbReference type="ChEBI" id="CHEBI:15378"/>
        <dbReference type="ChEBI" id="CHEBI:57856"/>
        <dbReference type="ChEBI" id="CHEBI:59789"/>
        <dbReference type="ChEBI" id="CHEBI:65315"/>
        <dbReference type="ChEBI" id="CHEBI:74502"/>
        <dbReference type="EC" id="2.1.1.193"/>
    </reaction>
</comment>
<comment type="caution">
    <text evidence="15">The sequence shown here is derived from an EMBL/GenBank/DDBJ whole genome shotgun (WGS) entry which is preliminary data.</text>
</comment>
<evidence type="ECO:0000313" key="15">
    <source>
        <dbReference type="EMBL" id="NSL50279.1"/>
    </source>
</evidence>
<dbReference type="Proteomes" id="UP000625804">
    <property type="component" value="Unassembled WGS sequence"/>
</dbReference>
<dbReference type="InterPro" id="IPR046887">
    <property type="entry name" value="RsmE_PUA-like"/>
</dbReference>
<dbReference type="PANTHER" id="PTHR30027:SF3">
    <property type="entry name" value="16S RRNA (URACIL(1498)-N(3))-METHYLTRANSFERASE"/>
    <property type="match status" value="1"/>
</dbReference>
<proteinExistence type="inferred from homology"/>
<dbReference type="Gene3D" id="2.40.240.20">
    <property type="entry name" value="Hypothetical PUA domain-like, domain 1"/>
    <property type="match status" value="1"/>
</dbReference>
<dbReference type="GO" id="GO:0005737">
    <property type="term" value="C:cytoplasm"/>
    <property type="evidence" value="ECO:0007669"/>
    <property type="project" value="UniProtKB-SubCell"/>
</dbReference>
<dbReference type="PANTHER" id="PTHR30027">
    <property type="entry name" value="RIBOSOMAL RNA SMALL SUBUNIT METHYLTRANSFERASE E"/>
    <property type="match status" value="1"/>
</dbReference>
<comment type="subcellular location">
    <subcellularLocation>
        <location evidence="1 12">Cytoplasm</location>
    </subcellularLocation>
</comment>
<evidence type="ECO:0000256" key="11">
    <source>
        <dbReference type="ARBA" id="ARBA00047944"/>
    </source>
</evidence>
<gene>
    <name evidence="15" type="ORF">HR057_00695</name>
</gene>
<dbReference type="Gene3D" id="3.40.1280.10">
    <property type="match status" value="1"/>
</dbReference>
<evidence type="ECO:0000256" key="1">
    <source>
        <dbReference type="ARBA" id="ARBA00004496"/>
    </source>
</evidence>
<dbReference type="InterPro" id="IPR015947">
    <property type="entry name" value="PUA-like_sf"/>
</dbReference>
<evidence type="ECO:0000256" key="10">
    <source>
        <dbReference type="ARBA" id="ARBA00025699"/>
    </source>
</evidence>
<evidence type="ECO:0000256" key="9">
    <source>
        <dbReference type="ARBA" id="ARBA00022691"/>
    </source>
</evidence>
<evidence type="ECO:0000256" key="3">
    <source>
        <dbReference type="ARBA" id="ARBA00012328"/>
    </source>
</evidence>
<keyword evidence="16" id="KW-1185">Reference proteome</keyword>
<sequence length="250" mass="28175">MQRYFVKNSQIIDNKVKLMDQDAHHISRVMRMKIGECLICCTEDGKVAKCEIQEITNDFVVAAIIKWLDEDKELPVFVTIAQGLPKSDKLEFIVQKGTEMGASCFLPFFASRSIVKWDEKKGRKKVERLEKIAKEAAEQSHRTKIPIIKEPVGIHELIEESKSYTYKAVLYEEDAKLGEKSNLSSILSKLDSGDSLIAVIGPEGGLTEQEVSFLCQNGFIRCSLGKRILRTETAPLYFLAAVSYHTELLG</sequence>
<dbReference type="InterPro" id="IPR006700">
    <property type="entry name" value="RsmE"/>
</dbReference>
<reference evidence="15" key="1">
    <citation type="submission" date="2020-06" db="EMBL/GenBank/DDBJ databases">
        <title>A novel thermopfilic bacterium from Erzurum, Turkey.</title>
        <authorList>
            <person name="Adiguzel A."/>
            <person name="Ay H."/>
            <person name="Baltaci M.O."/>
        </authorList>
    </citation>
    <scope>NUCLEOTIDE SEQUENCE</scope>
    <source>
        <strain evidence="15">P2</strain>
    </source>
</reference>
<comment type="function">
    <text evidence="10 12">Specifically methylates the N3 position of the uracil ring of uridine 1498 (m3U1498) in 16S rRNA. Acts on the fully assembled 30S ribosomal subunit.</text>
</comment>
<evidence type="ECO:0000256" key="8">
    <source>
        <dbReference type="ARBA" id="ARBA00022679"/>
    </source>
</evidence>